<gene>
    <name evidence="2" type="ORF">BDP55DRAFT_720196</name>
</gene>
<evidence type="ECO:0000256" key="1">
    <source>
        <dbReference type="SAM" id="MobiDB-lite"/>
    </source>
</evidence>
<dbReference type="GeneID" id="85462986"/>
<dbReference type="Gene3D" id="1.25.40.10">
    <property type="entry name" value="Tetratricopeptide repeat domain"/>
    <property type="match status" value="2"/>
</dbReference>
<proteinExistence type="predicted"/>
<reference evidence="2" key="1">
    <citation type="submission" date="2021-06" db="EMBL/GenBank/DDBJ databases">
        <title>Comparative genomics, transcriptomics and evolutionary studies reveal genomic signatures of adaptation to plant cell wall in hemibiotrophic fungi.</title>
        <authorList>
            <consortium name="DOE Joint Genome Institute"/>
            <person name="Baroncelli R."/>
            <person name="Diaz J.F."/>
            <person name="Benocci T."/>
            <person name="Peng M."/>
            <person name="Battaglia E."/>
            <person name="Haridas S."/>
            <person name="Andreopoulos W."/>
            <person name="Labutti K."/>
            <person name="Pangilinan J."/>
            <person name="Floch G.L."/>
            <person name="Makela M.R."/>
            <person name="Henrissat B."/>
            <person name="Grigoriev I.V."/>
            <person name="Crouch J.A."/>
            <person name="De Vries R.P."/>
            <person name="Sukno S.A."/>
            <person name="Thon M.R."/>
        </authorList>
    </citation>
    <scope>NUCLEOTIDE SEQUENCE</scope>
    <source>
        <strain evidence="2">CBS 193.32</strain>
    </source>
</reference>
<feature type="compositionally biased region" description="Basic and acidic residues" evidence="1">
    <location>
        <begin position="345"/>
        <end position="367"/>
    </location>
</feature>
<keyword evidence="3" id="KW-1185">Reference proteome</keyword>
<sequence>MINLADSTWAVGEREKALLLSQRCLDLREKALSPQDPRLFRTRRKVAGFLCGLYHRRRALDLRELTFRDTKLKDCPTDAELLDFLATKTALADSYQWDGRYLQTLQLRRGQFGLYLHNQEKVHLFPYLSTIGKLASLFRKTGQFFKARRMRLTAAKLAELLCGVRDPVTFMTINKLLTCENAMHHITSEELIEKREKLLSDQTDLLRPRTPPARPPTEIHPSIFKTMSFLAVDLEKAKYEAKAIELRRELLTAQKVALGPENQETLRNMKTLALMLTDKHTSNIAQAQEGIKLLEEIEAVQQRLLGSDSFQARDTRMEISRIQSTSHFGESARIQMTDIPESGSDTDKNPKITSSSDREIQDGRKDEEGDTEESDSSLDRLSACNRTPIYLLSLLPGIAKRKGNSIRYSDSSDAYFTRESGSEASEG</sequence>
<feature type="region of interest" description="Disordered" evidence="1">
    <location>
        <begin position="337"/>
        <end position="380"/>
    </location>
</feature>
<comment type="caution">
    <text evidence="2">The sequence shown here is derived from an EMBL/GenBank/DDBJ whole genome shotgun (WGS) entry which is preliminary data.</text>
</comment>
<feature type="region of interest" description="Disordered" evidence="1">
    <location>
        <begin position="402"/>
        <end position="427"/>
    </location>
</feature>
<organism evidence="2 3">
    <name type="scientific">Colletotrichum godetiae</name>
    <dbReference type="NCBI Taxonomy" id="1209918"/>
    <lineage>
        <taxon>Eukaryota</taxon>
        <taxon>Fungi</taxon>
        <taxon>Dikarya</taxon>
        <taxon>Ascomycota</taxon>
        <taxon>Pezizomycotina</taxon>
        <taxon>Sordariomycetes</taxon>
        <taxon>Hypocreomycetidae</taxon>
        <taxon>Glomerellales</taxon>
        <taxon>Glomerellaceae</taxon>
        <taxon>Colletotrichum</taxon>
        <taxon>Colletotrichum acutatum species complex</taxon>
    </lineage>
</organism>
<name>A0AAJ0AAI8_9PEZI</name>
<protein>
    <submittedName>
        <fullName evidence="2">Uncharacterized protein</fullName>
    </submittedName>
</protein>
<dbReference type="InterPro" id="IPR011990">
    <property type="entry name" value="TPR-like_helical_dom_sf"/>
</dbReference>
<evidence type="ECO:0000313" key="2">
    <source>
        <dbReference type="EMBL" id="KAK1658964.1"/>
    </source>
</evidence>
<dbReference type="RefSeq" id="XP_060423728.1">
    <property type="nucleotide sequence ID" value="XM_060578460.1"/>
</dbReference>
<dbReference type="EMBL" id="JAHMHR010000066">
    <property type="protein sequence ID" value="KAK1658964.1"/>
    <property type="molecule type" value="Genomic_DNA"/>
</dbReference>
<evidence type="ECO:0000313" key="3">
    <source>
        <dbReference type="Proteomes" id="UP001224890"/>
    </source>
</evidence>
<dbReference type="Proteomes" id="UP001224890">
    <property type="component" value="Unassembled WGS sequence"/>
</dbReference>
<dbReference type="AlphaFoldDB" id="A0AAJ0AAI8"/>
<accession>A0AAJ0AAI8</accession>